<dbReference type="EMBL" id="QOQW01000006">
    <property type="protein sequence ID" value="RCK80390.1"/>
    <property type="molecule type" value="Genomic_DNA"/>
</dbReference>
<accession>A0A367ZQS2</accession>
<evidence type="ECO:0000313" key="2">
    <source>
        <dbReference type="EMBL" id="RCK80390.1"/>
    </source>
</evidence>
<gene>
    <name evidence="2" type="ORF">OZSIB_3136</name>
</gene>
<sequence>MSLVLLVGLLCPWLTGCEIAWTADLLEEKAKLEQDIAMLKRKLEEIAGLDEEINALRARIESYQKKLEGMRQANPEAWRRLQNRLSGQAAP</sequence>
<comment type="caution">
    <text evidence="2">The sequence shown here is derived from an EMBL/GenBank/DDBJ whole genome shotgun (WGS) entry which is preliminary data.</text>
</comment>
<keyword evidence="1" id="KW-0175">Coiled coil</keyword>
<proteinExistence type="predicted"/>
<reference evidence="2 3" key="1">
    <citation type="submission" date="2018-05" db="EMBL/GenBank/DDBJ databases">
        <title>A metagenomic window into the 2 km-deep terrestrial subsurface aquifer revealed taxonomically and functionally diverse microbial community comprising novel uncultured bacterial lineages.</title>
        <authorList>
            <person name="Kadnikov V.V."/>
            <person name="Mardanov A.V."/>
            <person name="Beletsky A.V."/>
            <person name="Banks D."/>
            <person name="Pimenov N.V."/>
            <person name="Frank Y.A."/>
            <person name="Karnachuk O.V."/>
            <person name="Ravin N.V."/>
        </authorList>
    </citation>
    <scope>NUCLEOTIDE SEQUENCE [LARGE SCALE GENOMIC DNA]</scope>
    <source>
        <strain evidence="2">BY5</strain>
    </source>
</reference>
<feature type="coiled-coil region" evidence="1">
    <location>
        <begin position="22"/>
        <end position="73"/>
    </location>
</feature>
<name>A0A367ZQS2_9BACT</name>
<organism evidence="2 3">
    <name type="scientific">Candidatus Ozemobacter sibiricus</name>
    <dbReference type="NCBI Taxonomy" id="2268124"/>
    <lineage>
        <taxon>Bacteria</taxon>
        <taxon>Candidatus Ozemobacteria</taxon>
        <taxon>Candidatus Ozemobacterales</taxon>
        <taxon>Candidatus Ozemobacteraceae</taxon>
        <taxon>Candidatus Ozemobacter</taxon>
    </lineage>
</organism>
<dbReference type="Proteomes" id="UP000252355">
    <property type="component" value="Unassembled WGS sequence"/>
</dbReference>
<protein>
    <submittedName>
        <fullName evidence="2">Uncharacterized protein</fullName>
    </submittedName>
</protein>
<evidence type="ECO:0000256" key="1">
    <source>
        <dbReference type="SAM" id="Coils"/>
    </source>
</evidence>
<dbReference type="AlphaFoldDB" id="A0A367ZQS2"/>
<evidence type="ECO:0000313" key="3">
    <source>
        <dbReference type="Proteomes" id="UP000252355"/>
    </source>
</evidence>